<dbReference type="InterPro" id="IPR024388">
    <property type="entry name" value="Ribosomal_mL58"/>
</dbReference>
<evidence type="ECO:0000313" key="3">
    <source>
        <dbReference type="Proteomes" id="UP000193144"/>
    </source>
</evidence>
<proteinExistence type="predicted"/>
<organism evidence="2 3">
    <name type="scientific">Clohesyomyces aquaticus</name>
    <dbReference type="NCBI Taxonomy" id="1231657"/>
    <lineage>
        <taxon>Eukaryota</taxon>
        <taxon>Fungi</taxon>
        <taxon>Dikarya</taxon>
        <taxon>Ascomycota</taxon>
        <taxon>Pezizomycotina</taxon>
        <taxon>Dothideomycetes</taxon>
        <taxon>Pleosporomycetidae</taxon>
        <taxon>Pleosporales</taxon>
        <taxon>Lindgomycetaceae</taxon>
        <taxon>Clohesyomyces</taxon>
    </lineage>
</organism>
<feature type="compositionally biased region" description="Pro residues" evidence="1">
    <location>
        <begin position="115"/>
        <end position="128"/>
    </location>
</feature>
<dbReference type="PANTHER" id="PTHR28266:SF1">
    <property type="entry name" value="LARGE RIBOSOMAL SUBUNIT PROTEIN ML58"/>
    <property type="match status" value="1"/>
</dbReference>
<dbReference type="OrthoDB" id="6021263at2759"/>
<reference evidence="2 3" key="1">
    <citation type="submission" date="2016-07" db="EMBL/GenBank/DDBJ databases">
        <title>Pervasive Adenine N6-methylation of Active Genes in Fungi.</title>
        <authorList>
            <consortium name="DOE Joint Genome Institute"/>
            <person name="Mondo S.J."/>
            <person name="Dannebaum R.O."/>
            <person name="Kuo R.C."/>
            <person name="Labutti K."/>
            <person name="Haridas S."/>
            <person name="Kuo A."/>
            <person name="Salamov A."/>
            <person name="Ahrendt S.R."/>
            <person name="Lipzen A."/>
            <person name="Sullivan W."/>
            <person name="Andreopoulos W.B."/>
            <person name="Clum A."/>
            <person name="Lindquist E."/>
            <person name="Daum C."/>
            <person name="Ramamoorthy G.K."/>
            <person name="Gryganskyi A."/>
            <person name="Culley D."/>
            <person name="Magnuson J.K."/>
            <person name="James T.Y."/>
            <person name="O'Malley M.A."/>
            <person name="Stajich J.E."/>
            <person name="Spatafora J.W."/>
            <person name="Visel A."/>
            <person name="Grigoriev I.V."/>
        </authorList>
    </citation>
    <scope>NUCLEOTIDE SEQUENCE [LARGE SCALE GENOMIC DNA]</scope>
    <source>
        <strain evidence="2 3">CBS 115471</strain>
    </source>
</reference>
<dbReference type="EMBL" id="MCFA01000029">
    <property type="protein sequence ID" value="ORY14953.1"/>
    <property type="molecule type" value="Genomic_DNA"/>
</dbReference>
<dbReference type="Proteomes" id="UP000193144">
    <property type="component" value="Unassembled WGS sequence"/>
</dbReference>
<comment type="caution">
    <text evidence="2">The sequence shown here is derived from an EMBL/GenBank/DDBJ whole genome shotgun (WGS) entry which is preliminary data.</text>
</comment>
<dbReference type="GO" id="GO:0005762">
    <property type="term" value="C:mitochondrial large ribosomal subunit"/>
    <property type="evidence" value="ECO:0007669"/>
    <property type="project" value="TreeGrafter"/>
</dbReference>
<dbReference type="GO" id="GO:0003735">
    <property type="term" value="F:structural constituent of ribosome"/>
    <property type="evidence" value="ECO:0007669"/>
    <property type="project" value="TreeGrafter"/>
</dbReference>
<feature type="region of interest" description="Disordered" evidence="1">
    <location>
        <begin position="102"/>
        <end position="128"/>
    </location>
</feature>
<name>A0A1Y1ZXI0_9PLEO</name>
<gene>
    <name evidence="2" type="ORF">BCR34DRAFT_585491</name>
</gene>
<accession>A0A1Y1ZXI0</accession>
<protein>
    <submittedName>
        <fullName evidence="2">Mitochondrial ribosomal protein subunit L20-domain-containing protein</fullName>
    </submittedName>
</protein>
<keyword evidence="3" id="KW-1185">Reference proteome</keyword>
<keyword evidence="2" id="KW-0689">Ribosomal protein</keyword>
<dbReference type="AlphaFoldDB" id="A0A1Y1ZXI0"/>
<feature type="region of interest" description="Disordered" evidence="1">
    <location>
        <begin position="185"/>
        <end position="219"/>
    </location>
</feature>
<evidence type="ECO:0000256" key="1">
    <source>
        <dbReference type="SAM" id="MobiDB-lite"/>
    </source>
</evidence>
<dbReference type="STRING" id="1231657.A0A1Y1ZXI0"/>
<keyword evidence="2" id="KW-0687">Ribonucleoprotein</keyword>
<dbReference type="Pfam" id="PF12824">
    <property type="entry name" value="MRP-L20"/>
    <property type="match status" value="1"/>
</dbReference>
<sequence length="219" mass="25456">MSTCKTLLRACPKSSRSSLLPLTHHRHESSTRRHKKLLNLSDAPSYTPSTRTPTLIFNPPSSAPSVYHTPLKFLPQTDRRRQLYSAALTSTTQTALRTRTPSIAHSGTPLSTPSFLPPKPSTPLPAPVREPYEKKYHLTEKDMEEIRKLRTEDPDTWTRVRLAEKFGCSQFFVGMIVKNTEKAERVREEHEKMRERWGPRRRMAREDRGQRRERWGREV</sequence>
<evidence type="ECO:0000313" key="2">
    <source>
        <dbReference type="EMBL" id="ORY14953.1"/>
    </source>
</evidence>
<dbReference type="PANTHER" id="PTHR28266">
    <property type="entry name" value="54S RIBOSOMAL PROTEIN L20, MITOCHONDRIAL"/>
    <property type="match status" value="1"/>
</dbReference>